<evidence type="ECO:0000256" key="2">
    <source>
        <dbReference type="SAM" id="SignalP"/>
    </source>
</evidence>
<dbReference type="Proteomes" id="UP000199107">
    <property type="component" value="Unassembled WGS sequence"/>
</dbReference>
<dbReference type="InterPro" id="IPR018389">
    <property type="entry name" value="DctP_fam"/>
</dbReference>
<organism evidence="3 4">
    <name type="scientific">Franzmannia pantelleriensis</name>
    <dbReference type="NCBI Taxonomy" id="48727"/>
    <lineage>
        <taxon>Bacteria</taxon>
        <taxon>Pseudomonadati</taxon>
        <taxon>Pseudomonadota</taxon>
        <taxon>Gammaproteobacteria</taxon>
        <taxon>Oceanospirillales</taxon>
        <taxon>Halomonadaceae</taxon>
        <taxon>Franzmannia</taxon>
    </lineage>
</organism>
<dbReference type="RefSeq" id="WP_245701702.1">
    <property type="nucleotide sequence ID" value="NZ_FNGH01000012.1"/>
</dbReference>
<evidence type="ECO:0000256" key="1">
    <source>
        <dbReference type="ARBA" id="ARBA00022729"/>
    </source>
</evidence>
<sequence>MMTRPLLKTLAIAVTVSSLAIASHAQARELRMAPGVPPAHPAYDPMFTEFAERLEEKTDGVLTGTLLGTEVANIGNMRNAIRSGLVEAGLFLPAYFPADLPEINLVGDMAFLGTTPHAMGAAVTEYIVTCAECQDELRELGIVFTSSHASDLYRILSTEPVRSLDDLRGLRMRVGGPQYSRWAESVGLTPATMSVGETYESLSQGVIEGTVASIADIISFRLDDVLNYVTDIELGTFHSTISHAIGQRTWETLSAEEREAMIHASVEASAAITQRWGYEMADEAREIAHDSGIEILEPEQDLLDAIPAFLEEDLVYAAEQAESRYGVEDAESKIERFQALVDKWTEIVEETGDDPEAVAEAMKREIWSDVDFASYGS</sequence>
<dbReference type="AlphaFoldDB" id="A0A1G9SHF8"/>
<dbReference type="GO" id="GO:0055085">
    <property type="term" value="P:transmembrane transport"/>
    <property type="evidence" value="ECO:0007669"/>
    <property type="project" value="InterPro"/>
</dbReference>
<feature type="signal peptide" evidence="2">
    <location>
        <begin position="1"/>
        <end position="27"/>
    </location>
</feature>
<dbReference type="PANTHER" id="PTHR33376">
    <property type="match status" value="1"/>
</dbReference>
<keyword evidence="1 2" id="KW-0732">Signal</keyword>
<evidence type="ECO:0000313" key="4">
    <source>
        <dbReference type="Proteomes" id="UP000199107"/>
    </source>
</evidence>
<name>A0A1G9SHF8_9GAMM</name>
<dbReference type="STRING" id="48727.SAMN05192555_11237"/>
<reference evidence="4" key="1">
    <citation type="submission" date="2016-10" db="EMBL/GenBank/DDBJ databases">
        <authorList>
            <person name="Varghese N."/>
            <person name="Submissions S."/>
        </authorList>
    </citation>
    <scope>NUCLEOTIDE SEQUENCE [LARGE SCALE GENOMIC DNA]</scope>
    <source>
        <strain evidence="4">AAP</strain>
    </source>
</reference>
<proteinExistence type="predicted"/>
<accession>A0A1G9SHF8</accession>
<dbReference type="EMBL" id="FNGH01000012">
    <property type="protein sequence ID" value="SDM34903.1"/>
    <property type="molecule type" value="Genomic_DNA"/>
</dbReference>
<dbReference type="InterPro" id="IPR038404">
    <property type="entry name" value="TRAP_DctP_sf"/>
</dbReference>
<dbReference type="Gene3D" id="3.40.190.170">
    <property type="entry name" value="Bacterial extracellular solute-binding protein, family 7"/>
    <property type="match status" value="1"/>
</dbReference>
<gene>
    <name evidence="3" type="ORF">SAMN05192555_11237</name>
</gene>
<dbReference type="PANTHER" id="PTHR33376:SF15">
    <property type="entry name" value="BLL6794 PROTEIN"/>
    <property type="match status" value="1"/>
</dbReference>
<evidence type="ECO:0000313" key="3">
    <source>
        <dbReference type="EMBL" id="SDM34903.1"/>
    </source>
</evidence>
<dbReference type="Pfam" id="PF03480">
    <property type="entry name" value="DctP"/>
    <property type="match status" value="1"/>
</dbReference>
<dbReference type="NCBIfam" id="NF037995">
    <property type="entry name" value="TRAP_S1"/>
    <property type="match status" value="1"/>
</dbReference>
<feature type="chain" id="PRO_5011707447" evidence="2">
    <location>
        <begin position="28"/>
        <end position="377"/>
    </location>
</feature>
<protein>
    <submittedName>
        <fullName evidence="3">TRAP-type C4-dicarboxylate transport system, substrate-binding protein</fullName>
    </submittedName>
</protein>
<keyword evidence="4" id="KW-1185">Reference proteome</keyword>